<dbReference type="PROSITE" id="PS00211">
    <property type="entry name" value="ABC_TRANSPORTER_1"/>
    <property type="match status" value="1"/>
</dbReference>
<keyword evidence="1" id="KW-0547">Nucleotide-binding</keyword>
<organism evidence="4 5">
    <name type="scientific">Pacificimonas pallii</name>
    <dbReference type="NCBI Taxonomy" id="2827236"/>
    <lineage>
        <taxon>Bacteria</taxon>
        <taxon>Pseudomonadati</taxon>
        <taxon>Pseudomonadota</taxon>
        <taxon>Alphaproteobacteria</taxon>
        <taxon>Sphingomonadales</taxon>
        <taxon>Sphingosinicellaceae</taxon>
        <taxon>Pacificimonas</taxon>
    </lineage>
</organism>
<comment type="caution">
    <text evidence="4">The sequence shown here is derived from an EMBL/GenBank/DDBJ whole genome shotgun (WGS) entry which is preliminary data.</text>
</comment>
<dbReference type="PROSITE" id="PS50893">
    <property type="entry name" value="ABC_TRANSPORTER_2"/>
    <property type="match status" value="1"/>
</dbReference>
<dbReference type="InterPro" id="IPR003439">
    <property type="entry name" value="ABC_transporter-like_ATP-bd"/>
</dbReference>
<dbReference type="RefSeq" id="WP_218446437.1">
    <property type="nucleotide sequence ID" value="NZ_JAGSPA010000004.1"/>
</dbReference>
<keyword evidence="5" id="KW-1185">Reference proteome</keyword>
<dbReference type="Proteomes" id="UP000722336">
    <property type="component" value="Unassembled WGS sequence"/>
</dbReference>
<dbReference type="Pfam" id="PF00005">
    <property type="entry name" value="ABC_tran"/>
    <property type="match status" value="1"/>
</dbReference>
<dbReference type="EMBL" id="JAGSPA010000004">
    <property type="protein sequence ID" value="MBV7257596.1"/>
    <property type="molecule type" value="Genomic_DNA"/>
</dbReference>
<dbReference type="GO" id="GO:0005524">
    <property type="term" value="F:ATP binding"/>
    <property type="evidence" value="ECO:0007669"/>
    <property type="project" value="UniProtKB-KW"/>
</dbReference>
<keyword evidence="2 4" id="KW-0067">ATP-binding</keyword>
<dbReference type="InterPro" id="IPR003593">
    <property type="entry name" value="AAA+_ATPase"/>
</dbReference>
<proteinExistence type="predicted"/>
<accession>A0ABS6SI46</accession>
<dbReference type="PANTHER" id="PTHR24220:SF376">
    <property type="entry name" value="ABC TRANSPORTER"/>
    <property type="match status" value="1"/>
</dbReference>
<evidence type="ECO:0000256" key="1">
    <source>
        <dbReference type="ARBA" id="ARBA00022741"/>
    </source>
</evidence>
<dbReference type="SMART" id="SM00382">
    <property type="entry name" value="AAA"/>
    <property type="match status" value="1"/>
</dbReference>
<gene>
    <name evidence="4" type="ORF">KCG44_12460</name>
</gene>
<feature type="domain" description="ABC transporter" evidence="3">
    <location>
        <begin position="3"/>
        <end position="218"/>
    </location>
</feature>
<reference evidence="4 5" key="1">
    <citation type="submission" date="2021-04" db="EMBL/GenBank/DDBJ databases">
        <authorList>
            <person name="Pira H."/>
            <person name="Risdian C."/>
            <person name="Wink J."/>
        </authorList>
    </citation>
    <scope>NUCLEOTIDE SEQUENCE [LARGE SCALE GENOMIC DNA]</scope>
    <source>
        <strain evidence="4 5">WHA3</strain>
    </source>
</reference>
<dbReference type="PANTHER" id="PTHR24220">
    <property type="entry name" value="IMPORT ATP-BINDING PROTEIN"/>
    <property type="match status" value="1"/>
</dbReference>
<evidence type="ECO:0000256" key="2">
    <source>
        <dbReference type="ARBA" id="ARBA00022840"/>
    </source>
</evidence>
<name>A0ABS6SI46_9SPHN</name>
<evidence type="ECO:0000313" key="5">
    <source>
        <dbReference type="Proteomes" id="UP000722336"/>
    </source>
</evidence>
<evidence type="ECO:0000259" key="3">
    <source>
        <dbReference type="PROSITE" id="PS50893"/>
    </source>
</evidence>
<protein>
    <submittedName>
        <fullName evidence="4">ATP-binding cassette domain-containing protein</fullName>
    </submittedName>
</protein>
<dbReference type="InterPro" id="IPR015854">
    <property type="entry name" value="ABC_transpr_LolD-like"/>
</dbReference>
<evidence type="ECO:0000313" key="4">
    <source>
        <dbReference type="EMBL" id="MBV7257596.1"/>
    </source>
</evidence>
<dbReference type="InterPro" id="IPR017871">
    <property type="entry name" value="ABC_transporter-like_CS"/>
</dbReference>
<sequence length="219" mass="23349">MVLEIRGLAHDYFSGTALSQIDLSLGKGQHSLLLGPSGSGKTTLINLICGLLTPQCGTIRICGEDMGAARGSEADDIRRRHVGIVFQTLRLVSALSLFDNLLLAQRLQRGGKDPATARALVAALGIEHRIKARPAELSQGEAQRAAIARALVGEPALLVADEPTSALDGENMRRVADLLLENAERTGTTLLIATHDERLKDVMPNVVELTPPGAQRRVA</sequence>